<dbReference type="Gene3D" id="1.10.1470.10">
    <property type="entry name" value="YjbJ"/>
    <property type="match status" value="1"/>
</dbReference>
<accession>A0A0D8HGR0</accession>
<proteinExistence type="inferred from homology"/>
<evidence type="ECO:0000313" key="3">
    <source>
        <dbReference type="EMBL" id="KJF16947.1"/>
    </source>
</evidence>
<organism evidence="3 4">
    <name type="scientific">Acidithrix ferrooxidans</name>
    <dbReference type="NCBI Taxonomy" id="1280514"/>
    <lineage>
        <taxon>Bacteria</taxon>
        <taxon>Bacillati</taxon>
        <taxon>Actinomycetota</taxon>
        <taxon>Acidimicrobiia</taxon>
        <taxon>Acidimicrobiales</taxon>
        <taxon>Acidimicrobiaceae</taxon>
        <taxon>Acidithrix</taxon>
    </lineage>
</organism>
<dbReference type="AlphaFoldDB" id="A0A0D8HGR0"/>
<evidence type="ECO:0000256" key="1">
    <source>
        <dbReference type="ARBA" id="ARBA00009129"/>
    </source>
</evidence>
<name>A0A0D8HGR0_9ACTN</name>
<dbReference type="Proteomes" id="UP000032360">
    <property type="component" value="Unassembled WGS sequence"/>
</dbReference>
<sequence>MSTKNKIKNKVQQLIGKVKAKIGKITGNRSLQAHGKSQQARANLKRIAEKAKDVFKT</sequence>
<evidence type="ECO:0000259" key="2">
    <source>
        <dbReference type="Pfam" id="PF05532"/>
    </source>
</evidence>
<dbReference type="SUPFAM" id="SSF69047">
    <property type="entry name" value="Hypothetical protein YjbJ"/>
    <property type="match status" value="1"/>
</dbReference>
<dbReference type="RefSeq" id="WP_082058676.1">
    <property type="nucleotide sequence ID" value="NZ_JXYS01000070.1"/>
</dbReference>
<reference evidence="3 4" key="1">
    <citation type="submission" date="2015-01" db="EMBL/GenBank/DDBJ databases">
        <title>Draft genome of the acidophilic iron oxidizer Acidithrix ferrooxidans strain Py-F3.</title>
        <authorList>
            <person name="Poehlein A."/>
            <person name="Eisen S."/>
            <person name="Schloemann M."/>
            <person name="Johnson B.D."/>
            <person name="Daniel R."/>
            <person name="Muehling M."/>
        </authorList>
    </citation>
    <scope>NUCLEOTIDE SEQUENCE [LARGE SCALE GENOMIC DNA]</scope>
    <source>
        <strain evidence="3 4">Py-F3</strain>
    </source>
</reference>
<evidence type="ECO:0000313" key="4">
    <source>
        <dbReference type="Proteomes" id="UP000032360"/>
    </source>
</evidence>
<keyword evidence="4" id="KW-1185">Reference proteome</keyword>
<dbReference type="InterPro" id="IPR008462">
    <property type="entry name" value="CsbD"/>
</dbReference>
<dbReference type="OrthoDB" id="2143260at2"/>
<dbReference type="InterPro" id="IPR036629">
    <property type="entry name" value="YjbJ_sf"/>
</dbReference>
<gene>
    <name evidence="3" type="ORF">AXFE_22300</name>
</gene>
<dbReference type="STRING" id="1280514.AXFE_22300"/>
<protein>
    <submittedName>
        <fullName evidence="3">CsbD-like protein</fullName>
    </submittedName>
</protein>
<dbReference type="EMBL" id="JXYS01000070">
    <property type="protein sequence ID" value="KJF16947.1"/>
    <property type="molecule type" value="Genomic_DNA"/>
</dbReference>
<feature type="domain" description="CsbD-like" evidence="2">
    <location>
        <begin position="5"/>
        <end position="56"/>
    </location>
</feature>
<dbReference type="Pfam" id="PF05532">
    <property type="entry name" value="CsbD"/>
    <property type="match status" value="1"/>
</dbReference>
<comment type="similarity">
    <text evidence="1">Belongs to the UPF0337 (CsbD) family.</text>
</comment>
<comment type="caution">
    <text evidence="3">The sequence shown here is derived from an EMBL/GenBank/DDBJ whole genome shotgun (WGS) entry which is preliminary data.</text>
</comment>